<keyword evidence="3" id="KW-1185">Reference proteome</keyword>
<feature type="transmembrane region" description="Helical" evidence="1">
    <location>
        <begin position="82"/>
        <end position="104"/>
    </location>
</feature>
<evidence type="ECO:0000256" key="1">
    <source>
        <dbReference type="SAM" id="Phobius"/>
    </source>
</evidence>
<keyword evidence="1" id="KW-1133">Transmembrane helix</keyword>
<evidence type="ECO:0000313" key="3">
    <source>
        <dbReference type="Proteomes" id="UP001500190"/>
    </source>
</evidence>
<feature type="transmembrane region" description="Helical" evidence="1">
    <location>
        <begin position="116"/>
        <end position="136"/>
    </location>
</feature>
<name>A0ABN2DW44_9ACTN</name>
<sequence length="139" mass="14343">MRQSLSEKRTALIAVGLSVLVAVIAIVDQTGSRSLFEHASGGYAAYGKHASEGALYGALYGVAVVNALLWLLVAGLARSHRLIAAGVGVLVVLLTASLGITLLAASEYGVHPYPPLWGLLALLPAVAGAIATGLLFRRR</sequence>
<organism evidence="2 3">
    <name type="scientific">Kribbella karoonensis</name>
    <dbReference type="NCBI Taxonomy" id="324851"/>
    <lineage>
        <taxon>Bacteria</taxon>
        <taxon>Bacillati</taxon>
        <taxon>Actinomycetota</taxon>
        <taxon>Actinomycetes</taxon>
        <taxon>Propionibacteriales</taxon>
        <taxon>Kribbellaceae</taxon>
        <taxon>Kribbella</taxon>
    </lineage>
</organism>
<feature type="transmembrane region" description="Helical" evidence="1">
    <location>
        <begin position="54"/>
        <end position="75"/>
    </location>
</feature>
<gene>
    <name evidence="2" type="ORF">GCM10009742_38680</name>
</gene>
<protein>
    <recommendedName>
        <fullName evidence="4">Major facilitator superfamily (MFS) profile domain-containing protein</fullName>
    </recommendedName>
</protein>
<dbReference type="EMBL" id="BAAAND010000006">
    <property type="protein sequence ID" value="GAA1588505.1"/>
    <property type="molecule type" value="Genomic_DNA"/>
</dbReference>
<dbReference type="Proteomes" id="UP001500190">
    <property type="component" value="Unassembled WGS sequence"/>
</dbReference>
<comment type="caution">
    <text evidence="2">The sequence shown here is derived from an EMBL/GenBank/DDBJ whole genome shotgun (WGS) entry which is preliminary data.</text>
</comment>
<keyword evidence="1" id="KW-0812">Transmembrane</keyword>
<dbReference type="RefSeq" id="WP_344193116.1">
    <property type="nucleotide sequence ID" value="NZ_BAAAND010000006.1"/>
</dbReference>
<keyword evidence="1" id="KW-0472">Membrane</keyword>
<evidence type="ECO:0000313" key="2">
    <source>
        <dbReference type="EMBL" id="GAA1588505.1"/>
    </source>
</evidence>
<accession>A0ABN2DW44</accession>
<evidence type="ECO:0008006" key="4">
    <source>
        <dbReference type="Google" id="ProtNLM"/>
    </source>
</evidence>
<reference evidence="2 3" key="1">
    <citation type="journal article" date="2019" name="Int. J. Syst. Evol. Microbiol.">
        <title>The Global Catalogue of Microorganisms (GCM) 10K type strain sequencing project: providing services to taxonomists for standard genome sequencing and annotation.</title>
        <authorList>
            <consortium name="The Broad Institute Genomics Platform"/>
            <consortium name="The Broad Institute Genome Sequencing Center for Infectious Disease"/>
            <person name="Wu L."/>
            <person name="Ma J."/>
        </authorList>
    </citation>
    <scope>NUCLEOTIDE SEQUENCE [LARGE SCALE GENOMIC DNA]</scope>
    <source>
        <strain evidence="2 3">JCM 14304</strain>
    </source>
</reference>
<proteinExistence type="predicted"/>